<sequence length="317" mass="35988">MVSSDILHPLTAKKVEYTYCLDRPLKCIATRYTSPGSSSEDGYTLVLASGISLTQDTWIPVIKELFKPSSSCQSSRVKLQSVWVIERPNHGDAGLVNAEILKEHYSVKFLSLQYAKAIATFVQSDILSPSERKNLIGVGHSGAGGSMIIAIQYCLKDRHKNPFKELILLDTPMVGRDAWPFFEVLYRAVKKSNARRVTTWSSREEAMKWFKSRPPWKSFHPDVMKIVEDTYFVPDMEKPGNITTKTTLEQEQAAFFDDGSQLDSHAFLPTILEDMPTHLVFATIQDIWYLLLLAAWHDDHERQECQGKRQVCIGDND</sequence>
<proteinExistence type="predicted"/>
<feature type="domain" description="AB hydrolase-1" evidence="1">
    <location>
        <begin position="45"/>
        <end position="290"/>
    </location>
</feature>
<reference evidence="2 3" key="1">
    <citation type="submission" date="2024-01" db="EMBL/GenBank/DDBJ databases">
        <title>A draft genome for a cacao thread blight-causing isolate of Paramarasmius palmivorus.</title>
        <authorList>
            <person name="Baruah I.K."/>
            <person name="Bukari Y."/>
            <person name="Amoako-Attah I."/>
            <person name="Meinhardt L.W."/>
            <person name="Bailey B.A."/>
            <person name="Cohen S.P."/>
        </authorList>
    </citation>
    <scope>NUCLEOTIDE SEQUENCE [LARGE SCALE GENOMIC DNA]</scope>
    <source>
        <strain evidence="2 3">GH-12</strain>
    </source>
</reference>
<comment type="caution">
    <text evidence="2">The sequence shown here is derived from an EMBL/GenBank/DDBJ whole genome shotgun (WGS) entry which is preliminary data.</text>
</comment>
<dbReference type="Proteomes" id="UP001383192">
    <property type="component" value="Unassembled WGS sequence"/>
</dbReference>
<keyword evidence="3" id="KW-1185">Reference proteome</keyword>
<dbReference type="InterPro" id="IPR029058">
    <property type="entry name" value="AB_hydrolase_fold"/>
</dbReference>
<dbReference type="AlphaFoldDB" id="A0AAW0BS48"/>
<evidence type="ECO:0000313" key="2">
    <source>
        <dbReference type="EMBL" id="KAK7029621.1"/>
    </source>
</evidence>
<evidence type="ECO:0000259" key="1">
    <source>
        <dbReference type="Pfam" id="PF12697"/>
    </source>
</evidence>
<dbReference type="Pfam" id="PF12697">
    <property type="entry name" value="Abhydrolase_6"/>
    <property type="match status" value="1"/>
</dbReference>
<dbReference type="SUPFAM" id="SSF53474">
    <property type="entry name" value="alpha/beta-Hydrolases"/>
    <property type="match status" value="1"/>
</dbReference>
<protein>
    <recommendedName>
        <fullName evidence="1">AB hydrolase-1 domain-containing protein</fullName>
    </recommendedName>
</protein>
<accession>A0AAW0BS48</accession>
<gene>
    <name evidence="2" type="ORF">VNI00_014319</name>
</gene>
<name>A0AAW0BS48_9AGAR</name>
<evidence type="ECO:0000313" key="3">
    <source>
        <dbReference type="Proteomes" id="UP001383192"/>
    </source>
</evidence>
<dbReference type="Gene3D" id="3.40.50.1820">
    <property type="entry name" value="alpha/beta hydrolase"/>
    <property type="match status" value="1"/>
</dbReference>
<organism evidence="2 3">
    <name type="scientific">Paramarasmius palmivorus</name>
    <dbReference type="NCBI Taxonomy" id="297713"/>
    <lineage>
        <taxon>Eukaryota</taxon>
        <taxon>Fungi</taxon>
        <taxon>Dikarya</taxon>
        <taxon>Basidiomycota</taxon>
        <taxon>Agaricomycotina</taxon>
        <taxon>Agaricomycetes</taxon>
        <taxon>Agaricomycetidae</taxon>
        <taxon>Agaricales</taxon>
        <taxon>Marasmiineae</taxon>
        <taxon>Marasmiaceae</taxon>
        <taxon>Paramarasmius</taxon>
    </lineage>
</organism>
<dbReference type="InterPro" id="IPR000073">
    <property type="entry name" value="AB_hydrolase_1"/>
</dbReference>
<dbReference type="EMBL" id="JAYKXP010000080">
    <property type="protein sequence ID" value="KAK7029621.1"/>
    <property type="molecule type" value="Genomic_DNA"/>
</dbReference>